<organism evidence="1">
    <name type="scientific">Arundo donax</name>
    <name type="common">Giant reed</name>
    <name type="synonym">Donax arundinaceus</name>
    <dbReference type="NCBI Taxonomy" id="35708"/>
    <lineage>
        <taxon>Eukaryota</taxon>
        <taxon>Viridiplantae</taxon>
        <taxon>Streptophyta</taxon>
        <taxon>Embryophyta</taxon>
        <taxon>Tracheophyta</taxon>
        <taxon>Spermatophyta</taxon>
        <taxon>Magnoliopsida</taxon>
        <taxon>Liliopsida</taxon>
        <taxon>Poales</taxon>
        <taxon>Poaceae</taxon>
        <taxon>PACMAD clade</taxon>
        <taxon>Arundinoideae</taxon>
        <taxon>Arundineae</taxon>
        <taxon>Arundo</taxon>
    </lineage>
</organism>
<dbReference type="EMBL" id="GBRH01183514">
    <property type="protein sequence ID" value="JAE14382.1"/>
    <property type="molecule type" value="Transcribed_RNA"/>
</dbReference>
<dbReference type="AlphaFoldDB" id="A0A0A9FQ09"/>
<accession>A0A0A9FQ09</accession>
<name>A0A0A9FQ09_ARUDO</name>
<sequence length="43" mass="4775">MKTGCCKVAAPSICIKCTNVPSFLYRARCLWANGSLAELVRWL</sequence>
<evidence type="ECO:0000313" key="1">
    <source>
        <dbReference type="EMBL" id="JAE14382.1"/>
    </source>
</evidence>
<reference evidence="1" key="1">
    <citation type="submission" date="2014-09" db="EMBL/GenBank/DDBJ databases">
        <authorList>
            <person name="Magalhaes I.L.F."/>
            <person name="Oliveira U."/>
            <person name="Santos F.R."/>
            <person name="Vidigal T.H.D.A."/>
            <person name="Brescovit A.D."/>
            <person name="Santos A.J."/>
        </authorList>
    </citation>
    <scope>NUCLEOTIDE SEQUENCE</scope>
    <source>
        <tissue evidence="1">Shoot tissue taken approximately 20 cm above the soil surface</tissue>
    </source>
</reference>
<reference evidence="1" key="2">
    <citation type="journal article" date="2015" name="Data Brief">
        <title>Shoot transcriptome of the giant reed, Arundo donax.</title>
        <authorList>
            <person name="Barrero R.A."/>
            <person name="Guerrero F.D."/>
            <person name="Moolhuijzen P."/>
            <person name="Goolsby J.A."/>
            <person name="Tidwell J."/>
            <person name="Bellgard S.E."/>
            <person name="Bellgard M.I."/>
        </authorList>
    </citation>
    <scope>NUCLEOTIDE SEQUENCE</scope>
    <source>
        <tissue evidence="1">Shoot tissue taken approximately 20 cm above the soil surface</tissue>
    </source>
</reference>
<proteinExistence type="predicted"/>
<protein>
    <submittedName>
        <fullName evidence="1">Uncharacterized protein</fullName>
    </submittedName>
</protein>